<dbReference type="GO" id="GO:0005741">
    <property type="term" value="C:mitochondrial outer membrane"/>
    <property type="evidence" value="ECO:0007669"/>
    <property type="project" value="UniProtKB-SubCell"/>
</dbReference>
<dbReference type="InterPro" id="IPR013083">
    <property type="entry name" value="Znf_RING/FYVE/PHD"/>
</dbReference>
<evidence type="ECO:0000259" key="21">
    <source>
        <dbReference type="PROSITE" id="PS51292"/>
    </source>
</evidence>
<dbReference type="GO" id="GO:0008270">
    <property type="term" value="F:zinc ion binding"/>
    <property type="evidence" value="ECO:0007669"/>
    <property type="project" value="UniProtKB-KW"/>
</dbReference>
<keyword evidence="5" id="KW-0808">Transferase</keyword>
<feature type="transmembrane region" description="Helical" evidence="20">
    <location>
        <begin position="294"/>
        <end position="312"/>
    </location>
</feature>
<keyword evidence="9" id="KW-0833">Ubl conjugation pathway</keyword>
<keyword evidence="23" id="KW-1185">Reference proteome</keyword>
<evidence type="ECO:0000256" key="9">
    <source>
        <dbReference type="ARBA" id="ARBA00022786"/>
    </source>
</evidence>
<name>A0A9Q1EXR0_SYNKA</name>
<sequence length="349" mass="38904">MPPMGIAHIYAAPIEKYNATSDQVFNIISNLINIEQAENHCPATLQFDPWSEGFKVTRPDAMACVEEPPEKHCWVCFATEREDRVAEWVSPCRCKGCTKWIHQSCLQRWLDEKQKGNSAGAVSCPQCGTEYSIVFPKMGPLVYFLQQVDRTLSRVSPFAAAGVVVGTVYWSAVTYGAVTVMQVVGHKKGLDVMERADPLFLLMGLPTIPVMLVLGKMIRWEDYVVRLWQKHSAKLQLLLPGIVRPVPRVPADGGYGSDHLSVSRTLCGALVFPTIANLAGRLMFRRVPSSLQRTILGGIAFVLIKGMLKVYFKQQQYLIQANRHILNYPERAAPGEGPQEDDNEDSGNE</sequence>
<evidence type="ECO:0000256" key="16">
    <source>
        <dbReference type="ARBA" id="ARBA00043044"/>
    </source>
</evidence>
<dbReference type="InterPro" id="IPR011016">
    <property type="entry name" value="Znf_RING-CH"/>
</dbReference>
<keyword evidence="12 20" id="KW-1133">Transmembrane helix</keyword>
<organism evidence="22 23">
    <name type="scientific">Synaphobranchus kaupii</name>
    <name type="common">Kaup's arrowtooth eel</name>
    <dbReference type="NCBI Taxonomy" id="118154"/>
    <lineage>
        <taxon>Eukaryota</taxon>
        <taxon>Metazoa</taxon>
        <taxon>Chordata</taxon>
        <taxon>Craniata</taxon>
        <taxon>Vertebrata</taxon>
        <taxon>Euteleostomi</taxon>
        <taxon>Actinopterygii</taxon>
        <taxon>Neopterygii</taxon>
        <taxon>Teleostei</taxon>
        <taxon>Anguilliformes</taxon>
        <taxon>Synaphobranchidae</taxon>
        <taxon>Synaphobranchus</taxon>
    </lineage>
</organism>
<dbReference type="FunFam" id="3.30.40.10:FF:000262">
    <property type="entry name" value="E3 ubiquitin-protein ligase MARCH5"/>
    <property type="match status" value="1"/>
</dbReference>
<evidence type="ECO:0000256" key="14">
    <source>
        <dbReference type="ARBA" id="ARBA00023136"/>
    </source>
</evidence>
<evidence type="ECO:0000313" key="22">
    <source>
        <dbReference type="EMBL" id="KAJ8347073.1"/>
    </source>
</evidence>
<dbReference type="Gene3D" id="3.30.40.10">
    <property type="entry name" value="Zinc/RING finger domain, C3HC4 (zinc finger)"/>
    <property type="match status" value="1"/>
</dbReference>
<dbReference type="OrthoDB" id="5817083at2759"/>
<evidence type="ECO:0000256" key="13">
    <source>
        <dbReference type="ARBA" id="ARBA00023128"/>
    </source>
</evidence>
<evidence type="ECO:0000256" key="17">
    <source>
        <dbReference type="ARBA" id="ARBA00043185"/>
    </source>
</evidence>
<evidence type="ECO:0000256" key="12">
    <source>
        <dbReference type="ARBA" id="ARBA00022989"/>
    </source>
</evidence>
<keyword evidence="11" id="KW-0862">Zinc</keyword>
<keyword evidence="10" id="KW-1000">Mitochondrion outer membrane</keyword>
<evidence type="ECO:0000256" key="11">
    <source>
        <dbReference type="ARBA" id="ARBA00022833"/>
    </source>
</evidence>
<evidence type="ECO:0000256" key="6">
    <source>
        <dbReference type="ARBA" id="ARBA00022692"/>
    </source>
</evidence>
<gene>
    <name evidence="22" type="ORF">SKAU_G00284740</name>
</gene>
<dbReference type="Proteomes" id="UP001152622">
    <property type="component" value="Chromosome 11"/>
</dbReference>
<keyword evidence="14 20" id="KW-0472">Membrane</keyword>
<accession>A0A9Q1EXR0</accession>
<protein>
    <recommendedName>
        <fullName evidence="15">E3 ubiquitin-protein ligase MARCHF5</fullName>
        <ecNumber evidence="4">2.3.2.27</ecNumber>
    </recommendedName>
    <alternativeName>
        <fullName evidence="17">Membrane-associated RING finger protein 5</fullName>
    </alternativeName>
    <alternativeName>
        <fullName evidence="16">Membrane-associated RING-CH protein V</fullName>
    </alternativeName>
    <alternativeName>
        <fullName evidence="18">RING-type E3 ubiquitin transferase MARCHF5</fullName>
    </alternativeName>
</protein>
<dbReference type="SUPFAM" id="SSF57850">
    <property type="entry name" value="RING/U-box"/>
    <property type="match status" value="1"/>
</dbReference>
<dbReference type="PANTHER" id="PTHR46283">
    <property type="entry name" value="E3 UBIQUITIN-PROTEIN LIGASE MARCH5"/>
    <property type="match status" value="1"/>
</dbReference>
<dbReference type="Pfam" id="PF12906">
    <property type="entry name" value="RINGv"/>
    <property type="match status" value="1"/>
</dbReference>
<evidence type="ECO:0000256" key="1">
    <source>
        <dbReference type="ARBA" id="ARBA00000900"/>
    </source>
</evidence>
<feature type="transmembrane region" description="Helical" evidence="20">
    <location>
        <begin position="158"/>
        <end position="178"/>
    </location>
</feature>
<evidence type="ECO:0000256" key="8">
    <source>
        <dbReference type="ARBA" id="ARBA00022771"/>
    </source>
</evidence>
<feature type="transmembrane region" description="Helical" evidence="20">
    <location>
        <begin position="199"/>
        <end position="218"/>
    </location>
</feature>
<comment type="subcellular location">
    <subcellularLocation>
        <location evidence="2">Mitochondrion outer membrane</location>
        <topology evidence="2">Multi-pass membrane protein</topology>
    </subcellularLocation>
</comment>
<keyword evidence="7" id="KW-0479">Metal-binding</keyword>
<proteinExistence type="predicted"/>
<dbReference type="CDD" id="cd16701">
    <property type="entry name" value="RING_CH-C4HC3_MARCH5"/>
    <property type="match status" value="1"/>
</dbReference>
<feature type="compositionally biased region" description="Acidic residues" evidence="19">
    <location>
        <begin position="338"/>
        <end position="349"/>
    </location>
</feature>
<dbReference type="EMBL" id="JAINUF010000011">
    <property type="protein sequence ID" value="KAJ8347073.1"/>
    <property type="molecule type" value="Genomic_DNA"/>
</dbReference>
<dbReference type="PROSITE" id="PS51292">
    <property type="entry name" value="ZF_RING_CH"/>
    <property type="match status" value="1"/>
</dbReference>
<reference evidence="22" key="1">
    <citation type="journal article" date="2023" name="Science">
        <title>Genome structures resolve the early diversification of teleost fishes.</title>
        <authorList>
            <person name="Parey E."/>
            <person name="Louis A."/>
            <person name="Montfort J."/>
            <person name="Bouchez O."/>
            <person name="Roques C."/>
            <person name="Iampietro C."/>
            <person name="Lluch J."/>
            <person name="Castinel A."/>
            <person name="Donnadieu C."/>
            <person name="Desvignes T."/>
            <person name="Floi Bucao C."/>
            <person name="Jouanno E."/>
            <person name="Wen M."/>
            <person name="Mejri S."/>
            <person name="Dirks R."/>
            <person name="Jansen H."/>
            <person name="Henkel C."/>
            <person name="Chen W.J."/>
            <person name="Zahm M."/>
            <person name="Cabau C."/>
            <person name="Klopp C."/>
            <person name="Thompson A.W."/>
            <person name="Robinson-Rechavi M."/>
            <person name="Braasch I."/>
            <person name="Lecointre G."/>
            <person name="Bobe J."/>
            <person name="Postlethwait J.H."/>
            <person name="Berthelot C."/>
            <person name="Roest Crollius H."/>
            <person name="Guiguen Y."/>
        </authorList>
    </citation>
    <scope>NUCLEOTIDE SEQUENCE</scope>
    <source>
        <strain evidence="22">WJC10195</strain>
    </source>
</reference>
<keyword evidence="8" id="KW-0863">Zinc-finger</keyword>
<evidence type="ECO:0000256" key="20">
    <source>
        <dbReference type="SAM" id="Phobius"/>
    </source>
</evidence>
<evidence type="ECO:0000256" key="2">
    <source>
        <dbReference type="ARBA" id="ARBA00004374"/>
    </source>
</evidence>
<comment type="catalytic activity">
    <reaction evidence="1">
        <text>S-ubiquitinyl-[E2 ubiquitin-conjugating enzyme]-L-cysteine + [acceptor protein]-L-lysine = [E2 ubiquitin-conjugating enzyme]-L-cysteine + N(6)-ubiquitinyl-[acceptor protein]-L-lysine.</text>
        <dbReference type="EC" id="2.3.2.27"/>
    </reaction>
</comment>
<evidence type="ECO:0000256" key="4">
    <source>
        <dbReference type="ARBA" id="ARBA00012483"/>
    </source>
</evidence>
<evidence type="ECO:0000256" key="10">
    <source>
        <dbReference type="ARBA" id="ARBA00022787"/>
    </source>
</evidence>
<evidence type="ECO:0000256" key="3">
    <source>
        <dbReference type="ARBA" id="ARBA00004906"/>
    </source>
</evidence>
<dbReference type="EC" id="2.3.2.27" evidence="4"/>
<dbReference type="AlphaFoldDB" id="A0A9Q1EXR0"/>
<feature type="domain" description="RING-CH-type" evidence="21">
    <location>
        <begin position="65"/>
        <end position="134"/>
    </location>
</feature>
<keyword evidence="6 20" id="KW-0812">Transmembrane</keyword>
<dbReference type="SMART" id="SM00744">
    <property type="entry name" value="RINGv"/>
    <property type="match status" value="1"/>
</dbReference>
<evidence type="ECO:0000256" key="15">
    <source>
        <dbReference type="ARBA" id="ARBA00040151"/>
    </source>
</evidence>
<evidence type="ECO:0000256" key="19">
    <source>
        <dbReference type="SAM" id="MobiDB-lite"/>
    </source>
</evidence>
<dbReference type="GO" id="GO:0061630">
    <property type="term" value="F:ubiquitin protein ligase activity"/>
    <property type="evidence" value="ECO:0007669"/>
    <property type="project" value="UniProtKB-EC"/>
</dbReference>
<comment type="pathway">
    <text evidence="3">Protein modification; protein ubiquitination.</text>
</comment>
<feature type="region of interest" description="Disordered" evidence="19">
    <location>
        <begin position="330"/>
        <end position="349"/>
    </location>
</feature>
<comment type="caution">
    <text evidence="22">The sequence shown here is derived from an EMBL/GenBank/DDBJ whole genome shotgun (WGS) entry which is preliminary data.</text>
</comment>
<evidence type="ECO:0000313" key="23">
    <source>
        <dbReference type="Proteomes" id="UP001152622"/>
    </source>
</evidence>
<evidence type="ECO:0000256" key="5">
    <source>
        <dbReference type="ARBA" id="ARBA00022679"/>
    </source>
</evidence>
<keyword evidence="13" id="KW-0496">Mitochondrion</keyword>
<evidence type="ECO:0000256" key="7">
    <source>
        <dbReference type="ARBA" id="ARBA00022723"/>
    </source>
</evidence>
<evidence type="ECO:0000256" key="18">
    <source>
        <dbReference type="ARBA" id="ARBA00043231"/>
    </source>
</evidence>